<organism evidence="2 3">
    <name type="scientific">Anopheles sinensis</name>
    <name type="common">Mosquito</name>
    <dbReference type="NCBI Taxonomy" id="74873"/>
    <lineage>
        <taxon>Eukaryota</taxon>
        <taxon>Metazoa</taxon>
        <taxon>Ecdysozoa</taxon>
        <taxon>Arthropoda</taxon>
        <taxon>Hexapoda</taxon>
        <taxon>Insecta</taxon>
        <taxon>Pterygota</taxon>
        <taxon>Neoptera</taxon>
        <taxon>Endopterygota</taxon>
        <taxon>Diptera</taxon>
        <taxon>Nematocera</taxon>
        <taxon>Culicoidea</taxon>
        <taxon>Culicidae</taxon>
        <taxon>Anophelinae</taxon>
        <taxon>Anopheles</taxon>
    </lineage>
</organism>
<accession>A0A084WG15</accession>
<dbReference type="AlphaFoldDB" id="A0A084WG15"/>
<proteinExistence type="predicted"/>
<keyword evidence="3" id="KW-1185">Reference proteome</keyword>
<dbReference type="EnsemblMetazoa" id="ASIC017316-RA">
    <property type="protein sequence ID" value="ASIC017316-PA"/>
    <property type="gene ID" value="ASIC017316"/>
</dbReference>
<dbReference type="VEuPathDB" id="VectorBase:ASIS009169"/>
<reference evidence="1 3" key="1">
    <citation type="journal article" date="2014" name="BMC Genomics">
        <title>Genome sequence of Anopheles sinensis provides insight into genetics basis of mosquito competence for malaria parasites.</title>
        <authorList>
            <person name="Zhou D."/>
            <person name="Zhang D."/>
            <person name="Ding G."/>
            <person name="Shi L."/>
            <person name="Hou Q."/>
            <person name="Ye Y."/>
            <person name="Xu Y."/>
            <person name="Zhou H."/>
            <person name="Xiong C."/>
            <person name="Li S."/>
            <person name="Yu J."/>
            <person name="Hong S."/>
            <person name="Yu X."/>
            <person name="Zou P."/>
            <person name="Chen C."/>
            <person name="Chang X."/>
            <person name="Wang W."/>
            <person name="Lv Y."/>
            <person name="Sun Y."/>
            <person name="Ma L."/>
            <person name="Shen B."/>
            <person name="Zhu C."/>
        </authorList>
    </citation>
    <scope>NUCLEOTIDE SEQUENCE [LARGE SCALE GENOMIC DNA]</scope>
</reference>
<reference evidence="2" key="2">
    <citation type="submission" date="2020-05" db="UniProtKB">
        <authorList>
            <consortium name="EnsemblMetazoa"/>
        </authorList>
    </citation>
    <scope>IDENTIFICATION</scope>
</reference>
<name>A0A084WG15_ANOSI</name>
<evidence type="ECO:0000313" key="1">
    <source>
        <dbReference type="EMBL" id="KFB49159.1"/>
    </source>
</evidence>
<gene>
    <name evidence="1" type="ORF">ZHAS_00017316</name>
</gene>
<evidence type="ECO:0000313" key="2">
    <source>
        <dbReference type="EnsemblMetazoa" id="ASIC017316-PA"/>
    </source>
</evidence>
<dbReference type="STRING" id="74873.A0A084WG15"/>
<dbReference type="VEuPathDB" id="VectorBase:ASIC017316"/>
<evidence type="ECO:0000313" key="3">
    <source>
        <dbReference type="Proteomes" id="UP000030765"/>
    </source>
</evidence>
<dbReference type="EMBL" id="ATLV01023428">
    <property type="status" value="NOT_ANNOTATED_CDS"/>
    <property type="molecule type" value="Genomic_DNA"/>
</dbReference>
<dbReference type="EMBL" id="KE525343">
    <property type="protein sequence ID" value="KFB49159.1"/>
    <property type="molecule type" value="Genomic_DNA"/>
</dbReference>
<dbReference type="Proteomes" id="UP000030765">
    <property type="component" value="Unassembled WGS sequence"/>
</dbReference>
<protein>
    <submittedName>
        <fullName evidence="1">AGAP009947-PA-like protein</fullName>
    </submittedName>
</protein>
<sequence>MHYFSAKLQIIQQYIKQYRPIKDTHTGLDTSILGINILVAHSHFVKGKLKQRFTLLVAHSIHPVISSNRQQLSLTDRRSLKKLKRKKKVKSVINI</sequence>